<proteinExistence type="predicted"/>
<evidence type="ECO:0000313" key="3">
    <source>
        <dbReference type="EMBL" id="RWX46374.1"/>
    </source>
</evidence>
<dbReference type="EMBL" id="MTKO01000065">
    <property type="protein sequence ID" value="RWX46374.1"/>
    <property type="molecule type" value="Genomic_DNA"/>
</dbReference>
<feature type="compositionally biased region" description="Basic residues" evidence="1">
    <location>
        <begin position="94"/>
        <end position="106"/>
    </location>
</feature>
<evidence type="ECO:0000256" key="2">
    <source>
        <dbReference type="SAM" id="Phobius"/>
    </source>
</evidence>
<keyword evidence="4" id="KW-1185">Reference proteome</keyword>
<feature type="transmembrane region" description="Helical" evidence="2">
    <location>
        <begin position="6"/>
        <end position="24"/>
    </location>
</feature>
<reference evidence="3 4" key="1">
    <citation type="submission" date="2017-01" db="EMBL/GenBank/DDBJ databases">
        <title>The cable genome- insights into the physiology and evolution of filamentous bacteria capable of sulfide oxidation via long distance electron transfer.</title>
        <authorList>
            <person name="Schreiber L."/>
            <person name="Bjerg J.T."/>
            <person name="Boggild A."/>
            <person name="Van De Vossenberg J."/>
            <person name="Meysman F."/>
            <person name="Nielsen L.P."/>
            <person name="Schramm A."/>
            <person name="Kjeldsen K.U."/>
        </authorList>
    </citation>
    <scope>NUCLEOTIDE SEQUENCE [LARGE SCALE GENOMIC DNA]</scope>
    <source>
        <strain evidence="3">MCF</strain>
    </source>
</reference>
<keyword evidence="2" id="KW-1133">Transmembrane helix</keyword>
<comment type="caution">
    <text evidence="3">The sequence shown here is derived from an EMBL/GenBank/DDBJ whole genome shotgun (WGS) entry which is preliminary data.</text>
</comment>
<name>A0A3S3SN70_9BACT</name>
<evidence type="ECO:0000256" key="1">
    <source>
        <dbReference type="SAM" id="MobiDB-lite"/>
    </source>
</evidence>
<accession>A0A3S3SN70</accession>
<feature type="region of interest" description="Disordered" evidence="1">
    <location>
        <begin position="85"/>
        <end position="115"/>
    </location>
</feature>
<dbReference type="AlphaFoldDB" id="A0A3S3SN70"/>
<dbReference type="Proteomes" id="UP000287853">
    <property type="component" value="Unassembled WGS sequence"/>
</dbReference>
<keyword evidence="2" id="KW-0472">Membrane</keyword>
<gene>
    <name evidence="3" type="ORF">H206_01564</name>
</gene>
<keyword evidence="2" id="KW-0812">Transmembrane</keyword>
<sequence length="115" mass="12893">MKGKNILIWGIGVGLGLGICLVGCGSERPFSAKYTSPNQVVIIYQGKEYTLNRYGISPSVPFGYRFEDDGDLDLTVNGRLYEVDSPYDRDKDKKKIKKKTKVKKVEKKSTANAKR</sequence>
<protein>
    <submittedName>
        <fullName evidence="3">Uncharacterized protein</fullName>
    </submittedName>
</protein>
<organism evidence="3 4">
    <name type="scientific">Candidatus Electrothrix aarhusensis</name>
    <dbReference type="NCBI Taxonomy" id="1859131"/>
    <lineage>
        <taxon>Bacteria</taxon>
        <taxon>Pseudomonadati</taxon>
        <taxon>Thermodesulfobacteriota</taxon>
        <taxon>Desulfobulbia</taxon>
        <taxon>Desulfobulbales</taxon>
        <taxon>Desulfobulbaceae</taxon>
        <taxon>Candidatus Electrothrix</taxon>
    </lineage>
</organism>
<evidence type="ECO:0000313" key="4">
    <source>
        <dbReference type="Proteomes" id="UP000287853"/>
    </source>
</evidence>